<keyword evidence="1" id="KW-0812">Transmembrane</keyword>
<dbReference type="HOGENOM" id="CLU_1076673_0_0_9"/>
<sequence>MANLQFEDFCQKVCQMLRWKAAWGPVSAELTAHLEDHAAALEARGLSSEEAAAQAVTAMGEPEELGRQLDRAHPPLLCLSVAATNIILVFLLVVCILALALWSLDSAKTVLARRAAPEDTRAHYQERYEYPLAIDEWAEVDGLRLHFHTIGVMSSTGQPFAYEIYLTCDPADGWLPDNGSPRLKMHFVENVPGNVFYRFVADTGWECIPATSLHSGVNRWIILPQLPPEDAEHLWLEGNVFGHTFRVEIPLLKEGVQS</sequence>
<evidence type="ECO:0000313" key="2">
    <source>
        <dbReference type="EMBL" id="EHM46113.1"/>
    </source>
</evidence>
<reference evidence="2 3" key="1">
    <citation type="submission" date="2011-08" db="EMBL/GenBank/DDBJ databases">
        <authorList>
            <person name="Weinstock G."/>
            <person name="Sodergren E."/>
            <person name="Clifton S."/>
            <person name="Fulton L."/>
            <person name="Fulton B."/>
            <person name="Courtney L."/>
            <person name="Fronick C."/>
            <person name="Harrison M."/>
            <person name="Strong C."/>
            <person name="Farmer C."/>
            <person name="Delahaunty K."/>
            <person name="Markovic C."/>
            <person name="Hall O."/>
            <person name="Minx P."/>
            <person name="Tomlinson C."/>
            <person name="Mitreva M."/>
            <person name="Hou S."/>
            <person name="Chen J."/>
            <person name="Wollam A."/>
            <person name="Pepin K.H."/>
            <person name="Johnson M."/>
            <person name="Bhonagiri V."/>
            <person name="Zhang X."/>
            <person name="Suruliraj S."/>
            <person name="Warren W."/>
            <person name="Chinwalla A."/>
            <person name="Mardis E.R."/>
            <person name="Wilson R.K."/>
        </authorList>
    </citation>
    <scope>NUCLEOTIDE SEQUENCE [LARGE SCALE GENOMIC DNA]</scope>
    <source>
        <strain evidence="2 3">ATCC 29863</strain>
    </source>
</reference>
<dbReference type="AlphaFoldDB" id="G9YSH9"/>
<keyword evidence="1" id="KW-1133">Transmembrane helix</keyword>
<keyword evidence="1" id="KW-0472">Membrane</keyword>
<organism evidence="2 3">
    <name type="scientific">Flavonifractor plautii ATCC 29863</name>
    <dbReference type="NCBI Taxonomy" id="411475"/>
    <lineage>
        <taxon>Bacteria</taxon>
        <taxon>Bacillati</taxon>
        <taxon>Bacillota</taxon>
        <taxon>Clostridia</taxon>
        <taxon>Eubacteriales</taxon>
        <taxon>Oscillospiraceae</taxon>
        <taxon>Flavonifractor</taxon>
    </lineage>
</organism>
<dbReference type="STRING" id="292800.A4U99_05030"/>
<name>G9YSH9_FLAPL</name>
<dbReference type="GeneID" id="63974525"/>
<dbReference type="InterPro" id="IPR047928">
    <property type="entry name" value="Perm_prefix_1"/>
</dbReference>
<accession>G9YSH9</accession>
<dbReference type="NCBIfam" id="NF038403">
    <property type="entry name" value="perm_prefix_1"/>
    <property type="match status" value="1"/>
</dbReference>
<dbReference type="RefSeq" id="WP_007492118.1">
    <property type="nucleotide sequence ID" value="NZ_JH417792.1"/>
</dbReference>
<dbReference type="EMBL" id="AGCK01000209">
    <property type="protein sequence ID" value="EHM46113.1"/>
    <property type="molecule type" value="Genomic_DNA"/>
</dbReference>
<proteinExistence type="predicted"/>
<dbReference type="Proteomes" id="UP000004459">
    <property type="component" value="Unassembled WGS sequence"/>
</dbReference>
<evidence type="ECO:0000313" key="3">
    <source>
        <dbReference type="Proteomes" id="UP000004459"/>
    </source>
</evidence>
<protein>
    <submittedName>
        <fullName evidence="2">Uncharacterized protein</fullName>
    </submittedName>
</protein>
<evidence type="ECO:0000256" key="1">
    <source>
        <dbReference type="SAM" id="Phobius"/>
    </source>
</evidence>
<feature type="transmembrane region" description="Helical" evidence="1">
    <location>
        <begin position="76"/>
        <end position="104"/>
    </location>
</feature>
<comment type="caution">
    <text evidence="2">The sequence shown here is derived from an EMBL/GenBank/DDBJ whole genome shotgun (WGS) entry which is preliminary data.</text>
</comment>
<dbReference type="PATRIC" id="fig|411475.3.peg.2153"/>
<gene>
    <name evidence="2" type="ORF">HMPREF0372_02486</name>
</gene>